<evidence type="ECO:0000256" key="1">
    <source>
        <dbReference type="ARBA" id="ARBA00022679"/>
    </source>
</evidence>
<dbReference type="Proteomes" id="UP000609879">
    <property type="component" value="Unassembled WGS sequence"/>
</dbReference>
<keyword evidence="2" id="KW-0012">Acyltransferase</keyword>
<dbReference type="CDD" id="cd00830">
    <property type="entry name" value="KAS_III"/>
    <property type="match status" value="1"/>
</dbReference>
<feature type="domain" description="Beta-ketoacyl-[acyl-carrier-protein] synthase III N-terminal" evidence="4">
    <location>
        <begin position="107"/>
        <end position="185"/>
    </location>
</feature>
<reference evidence="5 6" key="1">
    <citation type="submission" date="2021-01" db="EMBL/GenBank/DDBJ databases">
        <title>Whole genome shotgun sequence of Actinoplanes deccanensis NBRC 13994.</title>
        <authorList>
            <person name="Komaki H."/>
            <person name="Tamura T."/>
        </authorList>
    </citation>
    <scope>NUCLEOTIDE SEQUENCE [LARGE SCALE GENOMIC DNA]</scope>
    <source>
        <strain evidence="5 6">NBRC 13994</strain>
    </source>
</reference>
<dbReference type="Gene3D" id="3.40.47.10">
    <property type="match status" value="1"/>
</dbReference>
<dbReference type="SUPFAM" id="SSF53901">
    <property type="entry name" value="Thiolase-like"/>
    <property type="match status" value="1"/>
</dbReference>
<comment type="caution">
    <text evidence="5">The sequence shown here is derived from an EMBL/GenBank/DDBJ whole genome shotgun (WGS) entry which is preliminary data.</text>
</comment>
<dbReference type="PANTHER" id="PTHR34069:SF2">
    <property type="entry name" value="BETA-KETOACYL-[ACYL-CARRIER-PROTEIN] SYNTHASE III"/>
    <property type="match status" value="1"/>
</dbReference>
<proteinExistence type="predicted"/>
<dbReference type="InterPro" id="IPR013751">
    <property type="entry name" value="ACP_syn_III_N"/>
</dbReference>
<dbReference type="PANTHER" id="PTHR34069">
    <property type="entry name" value="3-OXOACYL-[ACYL-CARRIER-PROTEIN] SYNTHASE 3"/>
    <property type="match status" value="1"/>
</dbReference>
<accession>A0ABQ3Y0Y9</accession>
<evidence type="ECO:0000313" key="6">
    <source>
        <dbReference type="Proteomes" id="UP000609879"/>
    </source>
</evidence>
<keyword evidence="1" id="KW-0808">Transferase</keyword>
<dbReference type="InterPro" id="IPR013747">
    <property type="entry name" value="ACP_syn_III_C"/>
</dbReference>
<evidence type="ECO:0000313" key="5">
    <source>
        <dbReference type="EMBL" id="GID73669.1"/>
    </source>
</evidence>
<protein>
    <submittedName>
        <fullName evidence="5">3-oxoacyl-[acyl-carrier-protein] synthase 3</fullName>
    </submittedName>
</protein>
<dbReference type="RefSeq" id="WP_203761586.1">
    <property type="nucleotide sequence ID" value="NZ_JBHRZA010000004.1"/>
</dbReference>
<organism evidence="5 6">
    <name type="scientific">Paractinoplanes deccanensis</name>
    <dbReference type="NCBI Taxonomy" id="113561"/>
    <lineage>
        <taxon>Bacteria</taxon>
        <taxon>Bacillati</taxon>
        <taxon>Actinomycetota</taxon>
        <taxon>Actinomycetes</taxon>
        <taxon>Micromonosporales</taxon>
        <taxon>Micromonosporaceae</taxon>
        <taxon>Paractinoplanes</taxon>
    </lineage>
</organism>
<gene>
    <name evidence="5" type="primary">fabH-1</name>
    <name evidence="5" type="ORF">Ade02nite_23100</name>
</gene>
<sequence>MGVGILGTGSYLPAEVVTNDDLVRRVPDADPEWVSRKTKIEARRFAAPGEATSDLAAEAAVRALRGAGLDAAGIDYLIVSTSTGDSPQPPTSALVQDKIGAGRAACFDINVVCAGFVFGIALANSLIATQPGAKVLVIASDVYSRILDFGDRRTAVLFGDGAGAAVLGAVPDGYGLVDLELVSRGEANELIHVPAGGSRLPASAETVANGDHYFKMNGRGVREFVASGVPPALETLLKRAGVAVEDVDHFVPHQANGVMLAELVEQTGLTAATTHLTLDRYGNVGSASVAVTLDEAARSGALTDGDLVLLAGFGGGMSVGACLLRWRAI</sequence>
<dbReference type="Pfam" id="PF08545">
    <property type="entry name" value="ACP_syn_III"/>
    <property type="match status" value="1"/>
</dbReference>
<name>A0ABQ3Y0Y9_9ACTN</name>
<evidence type="ECO:0000259" key="3">
    <source>
        <dbReference type="Pfam" id="PF08541"/>
    </source>
</evidence>
<dbReference type="InterPro" id="IPR016039">
    <property type="entry name" value="Thiolase-like"/>
</dbReference>
<dbReference type="EMBL" id="BOMI01000037">
    <property type="protein sequence ID" value="GID73669.1"/>
    <property type="molecule type" value="Genomic_DNA"/>
</dbReference>
<dbReference type="NCBIfam" id="NF006829">
    <property type="entry name" value="PRK09352.1"/>
    <property type="match status" value="1"/>
</dbReference>
<keyword evidence="6" id="KW-1185">Reference proteome</keyword>
<evidence type="ECO:0000256" key="2">
    <source>
        <dbReference type="ARBA" id="ARBA00023315"/>
    </source>
</evidence>
<evidence type="ECO:0000259" key="4">
    <source>
        <dbReference type="Pfam" id="PF08545"/>
    </source>
</evidence>
<feature type="domain" description="Beta-ketoacyl-[acyl-carrier-protein] synthase III C-terminal" evidence="3">
    <location>
        <begin position="237"/>
        <end position="326"/>
    </location>
</feature>
<dbReference type="Pfam" id="PF08541">
    <property type="entry name" value="ACP_syn_III_C"/>
    <property type="match status" value="1"/>
</dbReference>